<evidence type="ECO:0000313" key="13">
    <source>
        <dbReference type="EMBL" id="OZT72827.1"/>
    </source>
</evidence>
<evidence type="ECO:0000259" key="9">
    <source>
        <dbReference type="Pfam" id="PF05896"/>
    </source>
</evidence>
<dbReference type="Proteomes" id="UP000216538">
    <property type="component" value="Unassembled WGS sequence"/>
</dbReference>
<feature type="domain" description="Na(+)-translocating NADH-quinone reductase subunit A C-terminal" evidence="10">
    <location>
        <begin position="268"/>
        <end position="317"/>
    </location>
</feature>
<sequence length="454" mass="49232">MIEVKKGLDLPITGAPEQRIEDARPVRHVAILGTDYVGMKPTMEVQEGDKVKLGQLLFTDKKIDGVRYTAPAAGEVLAINRGEKRRLLSVVIKVDETEEAVEFAAHDRNAIAQLERQVVVDQLVESGLWTALRTRPFSRTPAIDSTPADIFVTAVDTHPLSPDPALIINEQAQAFEDGLKVLARLTEGNVFLCTGATGTGEKASIPGGDVEGVKTESFAGPHPAGLVGTHIHYLSPVALHKKVWHIGYQDVIAFGKFFVEGKLDMSRVVAIGGPRAENPRLIRTRVGASTDELLAGEVIKPDDTRVISGSVFSGFAAEGKLTYLGRFSNQLSLLEEGNKRTFMGWLSPGANRHSVLGIYISKIKGLSNYAPTTSTNGSERAMVPVGAYETVMPLDIMPTQLLRSLIVGDIEAAMQLGCLELDEEDLALCTYVCPGKYEYGPILRDNLTMIEKEA</sequence>
<keyword evidence="15" id="KW-1185">Reference proteome</keyword>
<evidence type="ECO:0000256" key="6">
    <source>
        <dbReference type="ARBA" id="ARBA00023075"/>
    </source>
</evidence>
<keyword evidence="2 8" id="KW-1278">Translocase</keyword>
<dbReference type="Pfam" id="PF24836">
    <property type="entry name" value="NQRA_2nd"/>
    <property type="match status" value="1"/>
</dbReference>
<evidence type="ECO:0000313" key="14">
    <source>
        <dbReference type="Proteomes" id="UP000005756"/>
    </source>
</evidence>
<feature type="domain" description="NqrA N-terminal barrel-sandwich hybrid" evidence="9">
    <location>
        <begin position="2"/>
        <end position="95"/>
    </location>
</feature>
<evidence type="ECO:0000256" key="2">
    <source>
        <dbReference type="ARBA" id="ARBA00022967"/>
    </source>
</evidence>
<dbReference type="GO" id="GO:0006814">
    <property type="term" value="P:sodium ion transport"/>
    <property type="evidence" value="ECO:0007669"/>
    <property type="project" value="UniProtKB-UniRule"/>
</dbReference>
<reference evidence="12 14" key="1">
    <citation type="submission" date="2011-10" db="EMBL/GenBank/DDBJ databases">
        <authorList>
            <person name="Quillaguamn J."/>
            <person name="Guzmn D."/>
            <person name="Balderrama-Subieta A."/>
            <person name="Cardona-Ortuo C."/>
            <person name="Guevara-Martnez M."/>
            <person name="Callisaya-Quispe N."/>
        </authorList>
    </citation>
    <scope>NUCLEOTIDE SEQUENCE [LARGE SCALE GENOMIC DNA]</scope>
    <source>
        <strain evidence="12 14">LC1</strain>
    </source>
</reference>
<dbReference type="HAMAP" id="MF_00425">
    <property type="entry name" value="NqrA"/>
    <property type="match status" value="1"/>
</dbReference>
<evidence type="ECO:0000256" key="5">
    <source>
        <dbReference type="ARBA" id="ARBA00023065"/>
    </source>
</evidence>
<protein>
    <recommendedName>
        <fullName evidence="8">Na(+)-translocating NADH-quinone reductase subunit A</fullName>
        <shortName evidence="8">Na(+)-NQR subunit A</shortName>
        <shortName evidence="8">Na(+)-translocating NQR subunit A</shortName>
        <ecNumber evidence="8">7.2.1.1</ecNumber>
    </recommendedName>
    <alternativeName>
        <fullName evidence="8">NQR complex subunit A</fullName>
    </alternativeName>
    <alternativeName>
        <fullName evidence="8">NQR-1 subunit A</fullName>
    </alternativeName>
</protein>
<evidence type="ECO:0000256" key="3">
    <source>
        <dbReference type="ARBA" id="ARBA00023027"/>
    </source>
</evidence>
<evidence type="ECO:0000256" key="8">
    <source>
        <dbReference type="HAMAP-Rule" id="MF_00425"/>
    </source>
</evidence>
<dbReference type="GO" id="GO:0016655">
    <property type="term" value="F:oxidoreductase activity, acting on NAD(P)H, quinone or similar compound as acceptor"/>
    <property type="evidence" value="ECO:0007669"/>
    <property type="project" value="UniProtKB-UniRule"/>
</dbReference>
<dbReference type="NCBIfam" id="TIGR01936">
    <property type="entry name" value="nqrA"/>
    <property type="match status" value="1"/>
</dbReference>
<proteinExistence type="inferred from homology"/>
<dbReference type="Pfam" id="PF11973">
    <property type="entry name" value="NQRA_SLBB"/>
    <property type="match status" value="1"/>
</dbReference>
<keyword evidence="4 8" id="KW-0915">Sodium</keyword>
<organism evidence="12 14">
    <name type="scientific">Vreelandella boliviensis LC1</name>
    <dbReference type="NCBI Taxonomy" id="1072583"/>
    <lineage>
        <taxon>Bacteria</taxon>
        <taxon>Pseudomonadati</taxon>
        <taxon>Pseudomonadota</taxon>
        <taxon>Gammaproteobacteria</taxon>
        <taxon>Oceanospirillales</taxon>
        <taxon>Halomonadaceae</taxon>
        <taxon>Vreelandella</taxon>
    </lineage>
</organism>
<comment type="catalytic activity">
    <reaction evidence="8">
        <text>a ubiquinone + n Na(+)(in) + NADH + H(+) = a ubiquinol + n Na(+)(out) + NAD(+)</text>
        <dbReference type="Rhea" id="RHEA:47748"/>
        <dbReference type="Rhea" id="RHEA-COMP:9565"/>
        <dbReference type="Rhea" id="RHEA-COMP:9566"/>
        <dbReference type="ChEBI" id="CHEBI:15378"/>
        <dbReference type="ChEBI" id="CHEBI:16389"/>
        <dbReference type="ChEBI" id="CHEBI:17976"/>
        <dbReference type="ChEBI" id="CHEBI:29101"/>
        <dbReference type="ChEBI" id="CHEBI:57540"/>
        <dbReference type="ChEBI" id="CHEBI:57945"/>
        <dbReference type="EC" id="7.2.1.1"/>
    </reaction>
</comment>
<dbReference type="STRING" id="1072583.KUC_1948"/>
<dbReference type="InterPro" id="IPR056148">
    <property type="entry name" value="NQRA_2nd"/>
</dbReference>
<keyword evidence="6 8" id="KW-0830">Ubiquinone</keyword>
<gene>
    <name evidence="8" type="primary">nqrA</name>
    <name evidence="13" type="ORF">CE457_17595</name>
    <name evidence="12" type="ORF">KUC_1948</name>
</gene>
<dbReference type="EMBL" id="NPEY01000017">
    <property type="protein sequence ID" value="OZT72827.1"/>
    <property type="molecule type" value="Genomic_DNA"/>
</dbReference>
<evidence type="ECO:0000259" key="10">
    <source>
        <dbReference type="Pfam" id="PF11973"/>
    </source>
</evidence>
<name>A0A265DU49_9GAMM</name>
<dbReference type="EC" id="7.2.1.1" evidence="8"/>
<reference evidence="13 15" key="2">
    <citation type="submission" date="2017-07" db="EMBL/GenBank/DDBJ databases">
        <title>Shotgun whole genome sequences of three halophilic bacterial isolates.</title>
        <authorList>
            <person name="Pozzo T."/>
            <person name="Higdon S.M."/>
            <person name="Quillaguaman J."/>
        </authorList>
    </citation>
    <scope>NUCLEOTIDE SEQUENCE [LARGE SCALE GENOMIC DNA]</scope>
    <source>
        <strain evidence="13 15">LC1</strain>
    </source>
</reference>
<dbReference type="InterPro" id="IPR056147">
    <property type="entry name" value="NQRA_N"/>
</dbReference>
<keyword evidence="5 8" id="KW-0406">Ion transport</keyword>
<dbReference type="Proteomes" id="UP000005756">
    <property type="component" value="Unassembled WGS sequence"/>
</dbReference>
<dbReference type="EMBL" id="JH393258">
    <property type="protein sequence ID" value="EHJ92003.1"/>
    <property type="molecule type" value="Genomic_DNA"/>
</dbReference>
<dbReference type="NCBIfam" id="NF003759">
    <property type="entry name" value="PRK05352.1-2"/>
    <property type="match status" value="1"/>
</dbReference>
<dbReference type="PANTHER" id="PTHR37839:SF1">
    <property type="entry name" value="NA(+)-TRANSLOCATING NADH-QUINONE REDUCTASE SUBUNIT A"/>
    <property type="match status" value="1"/>
</dbReference>
<evidence type="ECO:0000256" key="4">
    <source>
        <dbReference type="ARBA" id="ARBA00023053"/>
    </source>
</evidence>
<comment type="similarity">
    <text evidence="8">Belongs to the NqrA family.</text>
</comment>
<evidence type="ECO:0000259" key="11">
    <source>
        <dbReference type="Pfam" id="PF24836"/>
    </source>
</evidence>
<dbReference type="InterPro" id="IPR008703">
    <property type="entry name" value="NqrA"/>
</dbReference>
<evidence type="ECO:0000256" key="7">
    <source>
        <dbReference type="ARBA" id="ARBA00023201"/>
    </source>
</evidence>
<dbReference type="AlphaFoldDB" id="A0A265DU49"/>
<dbReference type="Pfam" id="PF05896">
    <property type="entry name" value="NQRA_N"/>
    <property type="match status" value="1"/>
</dbReference>
<feature type="domain" description="NqrA second alpha/beta" evidence="11">
    <location>
        <begin position="115"/>
        <end position="263"/>
    </location>
</feature>
<evidence type="ECO:0000313" key="15">
    <source>
        <dbReference type="Proteomes" id="UP000216538"/>
    </source>
</evidence>
<evidence type="ECO:0000313" key="12">
    <source>
        <dbReference type="EMBL" id="EHJ92003.1"/>
    </source>
</evidence>
<keyword evidence="1 8" id="KW-0813">Transport</keyword>
<comment type="subunit">
    <text evidence="8">Composed of six subunits; NqrA, NqrB, NqrC, NqrD, NqrE and NqrF.</text>
</comment>
<evidence type="ECO:0000256" key="1">
    <source>
        <dbReference type="ARBA" id="ARBA00022448"/>
    </source>
</evidence>
<dbReference type="RefSeq" id="WP_007112918.1">
    <property type="nucleotide sequence ID" value="NZ_JH393258.1"/>
</dbReference>
<dbReference type="PANTHER" id="PTHR37839">
    <property type="entry name" value="NA(+)-TRANSLOCATING NADH-QUINONE REDUCTASE SUBUNIT A"/>
    <property type="match status" value="1"/>
</dbReference>
<keyword evidence="7 8" id="KW-0739">Sodium transport</keyword>
<dbReference type="InterPro" id="IPR022615">
    <property type="entry name" value="NqrA_C_domain"/>
</dbReference>
<comment type="function">
    <text evidence="8">NQR complex catalyzes the reduction of ubiquinone-1 to ubiquinol by two successive reactions, coupled with the transport of Na(+) ions from the cytoplasm to the periplasm. NqrA to NqrE are probably involved in the second step, the conversion of ubisemiquinone to ubiquinol.</text>
</comment>
<keyword evidence="3 8" id="KW-0520">NAD</keyword>
<accession>A0A265DU49</accession>
<dbReference type="OrthoDB" id="9774536at2"/>